<comment type="similarity">
    <text evidence="7">Belongs to the binding-protein-dependent transport system permease family.</text>
</comment>
<evidence type="ECO:0000256" key="2">
    <source>
        <dbReference type="ARBA" id="ARBA00022448"/>
    </source>
</evidence>
<evidence type="ECO:0000259" key="8">
    <source>
        <dbReference type="PROSITE" id="PS50928"/>
    </source>
</evidence>
<feature type="transmembrane region" description="Helical" evidence="7">
    <location>
        <begin position="202"/>
        <end position="221"/>
    </location>
</feature>
<organism evidence="9 10">
    <name type="scientific">Candidatus Nephthysia bennettiae</name>
    <dbReference type="NCBI Taxonomy" id="3127016"/>
    <lineage>
        <taxon>Bacteria</taxon>
        <taxon>Bacillati</taxon>
        <taxon>Candidatus Dormiibacterota</taxon>
        <taxon>Candidatus Dormibacteria</taxon>
        <taxon>Candidatus Dormibacterales</taxon>
        <taxon>Candidatus Dormibacteraceae</taxon>
        <taxon>Candidatus Nephthysia</taxon>
    </lineage>
</organism>
<evidence type="ECO:0000256" key="5">
    <source>
        <dbReference type="ARBA" id="ARBA00022989"/>
    </source>
</evidence>
<evidence type="ECO:0000256" key="3">
    <source>
        <dbReference type="ARBA" id="ARBA00022475"/>
    </source>
</evidence>
<dbReference type="CDD" id="cd06261">
    <property type="entry name" value="TM_PBP2"/>
    <property type="match status" value="1"/>
</dbReference>
<gene>
    <name evidence="9" type="ORF">JF922_24725</name>
</gene>
<reference evidence="9" key="1">
    <citation type="submission" date="2020-10" db="EMBL/GenBank/DDBJ databases">
        <title>Ca. Dormibacterota MAGs.</title>
        <authorList>
            <person name="Montgomery K."/>
        </authorList>
    </citation>
    <scope>NUCLEOTIDE SEQUENCE [LARGE SCALE GENOMIC DNA]</scope>
    <source>
        <strain evidence="9">SC8812_S17_10</strain>
    </source>
</reference>
<dbReference type="AlphaFoldDB" id="A0A934NBU7"/>
<protein>
    <submittedName>
        <fullName evidence="9">ABC transporter permease</fullName>
    </submittedName>
</protein>
<dbReference type="InterPro" id="IPR035906">
    <property type="entry name" value="MetI-like_sf"/>
</dbReference>
<dbReference type="Gene3D" id="1.10.3720.10">
    <property type="entry name" value="MetI-like"/>
    <property type="match status" value="1"/>
</dbReference>
<evidence type="ECO:0000256" key="4">
    <source>
        <dbReference type="ARBA" id="ARBA00022692"/>
    </source>
</evidence>
<proteinExistence type="inferred from homology"/>
<dbReference type="InterPro" id="IPR045621">
    <property type="entry name" value="BPD_transp_1_N"/>
</dbReference>
<evidence type="ECO:0000256" key="6">
    <source>
        <dbReference type="ARBA" id="ARBA00023136"/>
    </source>
</evidence>
<dbReference type="EMBL" id="JAEKNR010000240">
    <property type="protein sequence ID" value="MBJ7601264.1"/>
    <property type="molecule type" value="Genomic_DNA"/>
</dbReference>
<feature type="transmembrane region" description="Helical" evidence="7">
    <location>
        <begin position="260"/>
        <end position="282"/>
    </location>
</feature>
<dbReference type="Pfam" id="PF19300">
    <property type="entry name" value="BPD_transp_1_N"/>
    <property type="match status" value="1"/>
</dbReference>
<dbReference type="SUPFAM" id="SSF161098">
    <property type="entry name" value="MetI-like"/>
    <property type="match status" value="1"/>
</dbReference>
<dbReference type="Proteomes" id="UP000612893">
    <property type="component" value="Unassembled WGS sequence"/>
</dbReference>
<feature type="transmembrane region" description="Helical" evidence="7">
    <location>
        <begin position="302"/>
        <end position="325"/>
    </location>
</feature>
<feature type="transmembrane region" description="Helical" evidence="7">
    <location>
        <begin position="134"/>
        <end position="159"/>
    </location>
</feature>
<feature type="domain" description="ABC transmembrane type-1" evidence="8">
    <location>
        <begin position="95"/>
        <end position="325"/>
    </location>
</feature>
<name>A0A934NBU7_9BACT</name>
<evidence type="ECO:0000313" key="9">
    <source>
        <dbReference type="EMBL" id="MBJ7601264.1"/>
    </source>
</evidence>
<evidence type="ECO:0000313" key="10">
    <source>
        <dbReference type="Proteomes" id="UP000612893"/>
    </source>
</evidence>
<comment type="caution">
    <text evidence="9">The sequence shown here is derived from an EMBL/GenBank/DDBJ whole genome shotgun (WGS) entry which is preliminary data.</text>
</comment>
<dbReference type="PANTHER" id="PTHR43163">
    <property type="entry name" value="DIPEPTIDE TRANSPORT SYSTEM PERMEASE PROTEIN DPPB-RELATED"/>
    <property type="match status" value="1"/>
</dbReference>
<keyword evidence="6 7" id="KW-0472">Membrane</keyword>
<dbReference type="PANTHER" id="PTHR43163:SF6">
    <property type="entry name" value="DIPEPTIDE TRANSPORT SYSTEM PERMEASE PROTEIN DPPB-RELATED"/>
    <property type="match status" value="1"/>
</dbReference>
<feature type="transmembrane region" description="Helical" evidence="7">
    <location>
        <begin position="101"/>
        <end position="122"/>
    </location>
</feature>
<keyword evidence="5 7" id="KW-1133">Transmembrane helix</keyword>
<dbReference type="RefSeq" id="WP_338205440.1">
    <property type="nucleotide sequence ID" value="NZ_JAEKNR010000240.1"/>
</dbReference>
<keyword evidence="3" id="KW-1003">Cell membrane</keyword>
<comment type="subcellular location">
    <subcellularLocation>
        <location evidence="1 7">Cell membrane</location>
        <topology evidence="1 7">Multi-pass membrane protein</topology>
    </subcellularLocation>
</comment>
<evidence type="ECO:0000256" key="7">
    <source>
        <dbReference type="RuleBase" id="RU363032"/>
    </source>
</evidence>
<sequence>MIGYVIRRAGWMCLVLLTITVITFVLSRVIPANPAVFVAGYGASQAQVDRISHQLGLDQPLPVQYEHYMVGLASLDFGRSIRTGRPVTTDLKAYLPASLELIGISFLLYLVIALPIGIMAATRRGQMPDLAVRAISMVASAAPIFWLAMILQLVFFSYLGWLPLGGRIDIREAPPPTFTGFFTIDSILSGNVPLFLSTLKHLILPVVTIVLSQLAVGARLIRSSMLQELGKPYVRTARSKGLSERTVVSRHVVRNALNPVVTMAGVQLGYLFAWIILVETIFQWPGIGLYAFESFGALDYSPIMALTLVGSFAFVVINLVTDLIYPMLDPRISYQ</sequence>
<keyword evidence="10" id="KW-1185">Reference proteome</keyword>
<keyword evidence="2 7" id="KW-0813">Transport</keyword>
<evidence type="ECO:0000256" key="1">
    <source>
        <dbReference type="ARBA" id="ARBA00004651"/>
    </source>
</evidence>
<dbReference type="Pfam" id="PF00528">
    <property type="entry name" value="BPD_transp_1"/>
    <property type="match status" value="1"/>
</dbReference>
<dbReference type="GO" id="GO:0055085">
    <property type="term" value="P:transmembrane transport"/>
    <property type="evidence" value="ECO:0007669"/>
    <property type="project" value="InterPro"/>
</dbReference>
<keyword evidence="4 7" id="KW-0812">Transmembrane</keyword>
<accession>A0A934NBU7</accession>
<feature type="transmembrane region" description="Helical" evidence="7">
    <location>
        <begin position="9"/>
        <end position="30"/>
    </location>
</feature>
<dbReference type="GO" id="GO:0005886">
    <property type="term" value="C:plasma membrane"/>
    <property type="evidence" value="ECO:0007669"/>
    <property type="project" value="UniProtKB-SubCell"/>
</dbReference>
<dbReference type="InterPro" id="IPR000515">
    <property type="entry name" value="MetI-like"/>
</dbReference>
<dbReference type="PROSITE" id="PS50928">
    <property type="entry name" value="ABC_TM1"/>
    <property type="match status" value="1"/>
</dbReference>